<gene>
    <name evidence="2" type="ordered locus">PCC8801_1654</name>
</gene>
<dbReference type="Proteomes" id="UP000008204">
    <property type="component" value="Chromosome"/>
</dbReference>
<reference evidence="3" key="1">
    <citation type="journal article" date="2011" name="MBio">
        <title>Novel metabolic attributes of the genus Cyanothece, comprising a group of unicellular nitrogen-fixing Cyanobacteria.</title>
        <authorList>
            <person name="Bandyopadhyay A."/>
            <person name="Elvitigala T."/>
            <person name="Welsh E."/>
            <person name="Stockel J."/>
            <person name="Liberton M."/>
            <person name="Min H."/>
            <person name="Sherman L.A."/>
            <person name="Pakrasi H.B."/>
        </authorList>
    </citation>
    <scope>NUCLEOTIDE SEQUENCE [LARGE SCALE GENOMIC DNA]</scope>
    <source>
        <strain evidence="3">PCC 8801</strain>
    </source>
</reference>
<evidence type="ECO:0000313" key="2">
    <source>
        <dbReference type="EMBL" id="ACK65705.1"/>
    </source>
</evidence>
<feature type="compositionally biased region" description="Basic residues" evidence="1">
    <location>
        <begin position="121"/>
        <end position="130"/>
    </location>
</feature>
<dbReference type="HOGENOM" id="CLU_076037_0_0_3"/>
<organism evidence="2 3">
    <name type="scientific">Rippkaea orientalis (strain PCC 8801 / RF-1)</name>
    <name type="common">Cyanothece sp. (strain PCC 8801)</name>
    <dbReference type="NCBI Taxonomy" id="41431"/>
    <lineage>
        <taxon>Bacteria</taxon>
        <taxon>Bacillati</taxon>
        <taxon>Cyanobacteriota</taxon>
        <taxon>Cyanophyceae</taxon>
        <taxon>Oscillatoriophycideae</taxon>
        <taxon>Chroococcales</taxon>
        <taxon>Aphanothecaceae</taxon>
        <taxon>Rippkaea</taxon>
        <taxon>Rippkaea orientalis</taxon>
    </lineage>
</organism>
<evidence type="ECO:0000313" key="3">
    <source>
        <dbReference type="Proteomes" id="UP000008204"/>
    </source>
</evidence>
<protein>
    <submittedName>
        <fullName evidence="2">CRISPR-associated negative autoregulator</fullName>
    </submittedName>
</protein>
<dbReference type="EMBL" id="CP001287">
    <property type="protein sequence ID" value="ACK65705.1"/>
    <property type="molecule type" value="Genomic_DNA"/>
</dbReference>
<dbReference type="eggNOG" id="COG1857">
    <property type="taxonomic scope" value="Bacteria"/>
</dbReference>
<evidence type="ECO:0000256" key="1">
    <source>
        <dbReference type="SAM" id="MobiDB-lite"/>
    </source>
</evidence>
<keyword evidence="3" id="KW-1185">Reference proteome</keyword>
<dbReference type="RefSeq" id="WP_012594978.1">
    <property type="nucleotide sequence ID" value="NC_011726.1"/>
</dbReference>
<feature type="region of interest" description="Disordered" evidence="1">
    <location>
        <begin position="111"/>
        <end position="136"/>
    </location>
</feature>
<sequence length="323" mass="37138">MNQKKNKIPNYYLYGTVLTRYGLASLSHGMRQGNKSILQKAYWDGKIHSLVGSSSLRWALRFYLQEEGYPVNRVWDKDEHINRLTDDNFNPDQFYDDDIFGFALLESVEEETVEDKTQPSTRRRGKRKKSGTTAQRTGALSMNNAISLTPYDGSLKLGAKSGRDKDSTSLHFTEYHNTRYQYYFGLNATHLKDCSRIFPLIDGIMDMPKVGGSANIFSYPFCPDSLVFQWTNHFASYISYCFESVDGKGRNIKLTQDFINEVECGQINPDELWIGGAIVNDLRELENFEKSLLKQIHLYRNRNELVADLKEVIKQDLGLKDSQ</sequence>
<dbReference type="KEGG" id="cyp:PCC8801_1654"/>
<dbReference type="OrthoDB" id="9781560at2"/>
<proteinExistence type="predicted"/>
<name>B7JW16_RIPO1</name>
<dbReference type="STRING" id="41431.PCC8801_1654"/>
<accession>B7JW16</accession>
<dbReference type="AlphaFoldDB" id="B7JW16"/>